<comment type="function">
    <text evidence="6">Acts as a tumor suppressor; induces growth arrest at G(1)/S checkpoint and apoptosis via RB1-dependent and p53/TP53- and NF-kappa-B-independent mechanisms. Modulates expression of genes involved in the regulation of proliferation, cell cycle and apoptosis.</text>
</comment>
<evidence type="ECO:0000256" key="5">
    <source>
        <dbReference type="ARBA" id="ARBA00023136"/>
    </source>
</evidence>
<dbReference type="SMART" id="SM01396">
    <property type="entry name" value="BC10"/>
    <property type="match status" value="1"/>
</dbReference>
<evidence type="ECO:0000256" key="2">
    <source>
        <dbReference type="ARBA" id="ARBA00007216"/>
    </source>
</evidence>
<keyword evidence="4 7" id="KW-1133">Transmembrane helix</keyword>
<dbReference type="AlphaFoldDB" id="A0A8C4R6E7"/>
<organism evidence="8 9">
    <name type="scientific">Eptatretus burgeri</name>
    <name type="common">Inshore hagfish</name>
    <dbReference type="NCBI Taxonomy" id="7764"/>
    <lineage>
        <taxon>Eukaryota</taxon>
        <taxon>Metazoa</taxon>
        <taxon>Chordata</taxon>
        <taxon>Craniata</taxon>
        <taxon>Vertebrata</taxon>
        <taxon>Cyclostomata</taxon>
        <taxon>Myxini</taxon>
        <taxon>Myxiniformes</taxon>
        <taxon>Myxinidae</taxon>
        <taxon>Eptatretinae</taxon>
        <taxon>Eptatretus</taxon>
    </lineage>
</organism>
<dbReference type="GO" id="GO:0016020">
    <property type="term" value="C:membrane"/>
    <property type="evidence" value="ECO:0007669"/>
    <property type="project" value="UniProtKB-SubCell"/>
</dbReference>
<keyword evidence="9" id="KW-1185">Reference proteome</keyword>
<dbReference type="PANTHER" id="PTHR13259:SF1">
    <property type="entry name" value="BLADDER CANCER-ASSOCIATED PROTEIN"/>
    <property type="match status" value="1"/>
</dbReference>
<evidence type="ECO:0000256" key="1">
    <source>
        <dbReference type="ARBA" id="ARBA00004370"/>
    </source>
</evidence>
<sequence length="95" mass="10485">MYCLQWLLPVLLIPRPANPALWFSHTVFMGFYLLSFFLERRPCTICAVVFLAALSLLCYSSWGNCFLDLLCCGDAAVLGTEQCPGDVAGTDSDLV</sequence>
<evidence type="ECO:0000313" key="8">
    <source>
        <dbReference type="Ensembl" id="ENSEBUP00000025402.1"/>
    </source>
</evidence>
<dbReference type="Ensembl" id="ENSEBUT00000025978.1">
    <property type="protein sequence ID" value="ENSEBUP00000025402.1"/>
    <property type="gene ID" value="ENSEBUG00000015666.1"/>
</dbReference>
<feature type="transmembrane region" description="Helical" evidence="7">
    <location>
        <begin position="20"/>
        <end position="38"/>
    </location>
</feature>
<accession>A0A8C4R6E7</accession>
<dbReference type="InterPro" id="IPR009598">
    <property type="entry name" value="BCALP"/>
</dbReference>
<evidence type="ECO:0000256" key="6">
    <source>
        <dbReference type="ARBA" id="ARBA00045856"/>
    </source>
</evidence>
<name>A0A8C4R6E7_EPTBU</name>
<reference evidence="8" key="1">
    <citation type="submission" date="2025-08" db="UniProtKB">
        <authorList>
            <consortium name="Ensembl"/>
        </authorList>
    </citation>
    <scope>IDENTIFICATION</scope>
</reference>
<protein>
    <submittedName>
        <fullName evidence="8">Bladder cancer associated protein</fullName>
    </submittedName>
</protein>
<dbReference type="Pfam" id="PF06726">
    <property type="entry name" value="BC10"/>
    <property type="match status" value="1"/>
</dbReference>
<proteinExistence type="inferred from homology"/>
<comment type="subcellular location">
    <subcellularLocation>
        <location evidence="1">Membrane</location>
    </subcellularLocation>
</comment>
<keyword evidence="3 7" id="KW-0812">Transmembrane</keyword>
<evidence type="ECO:0000256" key="3">
    <source>
        <dbReference type="ARBA" id="ARBA00022692"/>
    </source>
</evidence>
<evidence type="ECO:0000256" key="4">
    <source>
        <dbReference type="ARBA" id="ARBA00022989"/>
    </source>
</evidence>
<evidence type="ECO:0000313" key="9">
    <source>
        <dbReference type="Proteomes" id="UP000694388"/>
    </source>
</evidence>
<dbReference type="Proteomes" id="UP000694388">
    <property type="component" value="Unplaced"/>
</dbReference>
<dbReference type="GeneTree" id="ENSGT00390000014105"/>
<comment type="similarity">
    <text evidence="2">Belongs to the BLCAP family.</text>
</comment>
<evidence type="ECO:0000256" key="7">
    <source>
        <dbReference type="SAM" id="Phobius"/>
    </source>
</evidence>
<dbReference type="OMA" id="FLLCYSC"/>
<reference evidence="8" key="2">
    <citation type="submission" date="2025-09" db="UniProtKB">
        <authorList>
            <consortium name="Ensembl"/>
        </authorList>
    </citation>
    <scope>IDENTIFICATION</scope>
</reference>
<keyword evidence="5 7" id="KW-0472">Membrane</keyword>
<feature type="transmembrane region" description="Helical" evidence="7">
    <location>
        <begin position="45"/>
        <end position="62"/>
    </location>
</feature>
<dbReference type="PANTHER" id="PTHR13259">
    <property type="entry name" value="BLADDER CANCER 10 KD PROTEIN HOMOLOG"/>
    <property type="match status" value="1"/>
</dbReference>